<dbReference type="PROSITE" id="PS51362">
    <property type="entry name" value="TGF_BETA_2"/>
    <property type="match status" value="1"/>
</dbReference>
<evidence type="ECO:0000313" key="11">
    <source>
        <dbReference type="RefSeq" id="XP_004713193.1"/>
    </source>
</evidence>
<feature type="chain" id="PRO_5046254054" evidence="8">
    <location>
        <begin position="26"/>
        <end position="391"/>
    </location>
</feature>
<feature type="domain" description="TGF-beta family profile" evidence="9">
    <location>
        <begin position="263"/>
        <end position="391"/>
    </location>
</feature>
<evidence type="ECO:0000256" key="8">
    <source>
        <dbReference type="SAM" id="SignalP"/>
    </source>
</evidence>
<evidence type="ECO:0000256" key="4">
    <source>
        <dbReference type="ARBA" id="ARBA00023030"/>
    </source>
</evidence>
<keyword evidence="6" id="KW-0325">Glycoprotein</keyword>
<keyword evidence="3" id="KW-0964">Secreted</keyword>
<evidence type="ECO:0000259" key="9">
    <source>
        <dbReference type="PROSITE" id="PS51362"/>
    </source>
</evidence>
<name>A0ABM0J280_ECHTE</name>
<evidence type="ECO:0000256" key="3">
    <source>
        <dbReference type="ARBA" id="ARBA00022525"/>
    </source>
</evidence>
<dbReference type="GeneID" id="101657649"/>
<evidence type="ECO:0000313" key="10">
    <source>
        <dbReference type="Proteomes" id="UP000694863"/>
    </source>
</evidence>
<protein>
    <submittedName>
        <fullName evidence="11">Bone morphogenetic protein 15</fullName>
    </submittedName>
</protein>
<dbReference type="Gene3D" id="2.10.90.10">
    <property type="entry name" value="Cystine-knot cytokines"/>
    <property type="match status" value="1"/>
</dbReference>
<dbReference type="PROSITE" id="PS00250">
    <property type="entry name" value="TGF_BETA_1"/>
    <property type="match status" value="1"/>
</dbReference>
<comment type="similarity">
    <text evidence="2 7">Belongs to the TGF-beta family.</text>
</comment>
<keyword evidence="8" id="KW-0732">Signal</keyword>
<feature type="signal peptide" evidence="8">
    <location>
        <begin position="1"/>
        <end position="25"/>
    </location>
</feature>
<dbReference type="PRINTS" id="PR00669">
    <property type="entry name" value="INHIBINA"/>
</dbReference>
<evidence type="ECO:0000256" key="5">
    <source>
        <dbReference type="ARBA" id="ARBA00023157"/>
    </source>
</evidence>
<dbReference type="RefSeq" id="XP_004713193.1">
    <property type="nucleotide sequence ID" value="XM_004713136.4"/>
</dbReference>
<organism evidence="10 11">
    <name type="scientific">Echinops telfairi</name>
    <name type="common">Lesser hedgehog tenrec</name>
    <dbReference type="NCBI Taxonomy" id="9371"/>
    <lineage>
        <taxon>Eukaryota</taxon>
        <taxon>Metazoa</taxon>
        <taxon>Chordata</taxon>
        <taxon>Craniata</taxon>
        <taxon>Vertebrata</taxon>
        <taxon>Euteleostomi</taxon>
        <taxon>Mammalia</taxon>
        <taxon>Eutheria</taxon>
        <taxon>Afrotheria</taxon>
        <taxon>Tenrecidae</taxon>
        <taxon>Tenrecinae</taxon>
        <taxon>Echinops</taxon>
    </lineage>
</organism>
<proteinExistence type="inferred from homology"/>
<dbReference type="Pfam" id="PF00019">
    <property type="entry name" value="TGF_beta"/>
    <property type="match status" value="1"/>
</dbReference>
<dbReference type="CDD" id="cd19402">
    <property type="entry name" value="TGF_beta_GDF9B"/>
    <property type="match status" value="1"/>
</dbReference>
<keyword evidence="5" id="KW-1015">Disulfide bond</keyword>
<gene>
    <name evidence="11" type="primary">BMP15</name>
</gene>
<evidence type="ECO:0000256" key="2">
    <source>
        <dbReference type="ARBA" id="ARBA00006656"/>
    </source>
</evidence>
<evidence type="ECO:0000256" key="7">
    <source>
        <dbReference type="RuleBase" id="RU000354"/>
    </source>
</evidence>
<dbReference type="InterPro" id="IPR001839">
    <property type="entry name" value="TGF-b_C"/>
</dbReference>
<dbReference type="PANTHER" id="PTHR11848">
    <property type="entry name" value="TGF-BETA FAMILY"/>
    <property type="match status" value="1"/>
</dbReference>
<dbReference type="PANTHER" id="PTHR11848:SF22">
    <property type="entry name" value="BONE MORPHOGENETIC PROTEIN 15"/>
    <property type="match status" value="1"/>
</dbReference>
<evidence type="ECO:0000256" key="6">
    <source>
        <dbReference type="ARBA" id="ARBA00023180"/>
    </source>
</evidence>
<dbReference type="SMART" id="SM00204">
    <property type="entry name" value="TGFB"/>
    <property type="match status" value="1"/>
</dbReference>
<keyword evidence="10" id="KW-1185">Reference proteome</keyword>
<keyword evidence="4 7" id="KW-0339">Growth factor</keyword>
<evidence type="ECO:0000256" key="1">
    <source>
        <dbReference type="ARBA" id="ARBA00004613"/>
    </source>
</evidence>
<dbReference type="SUPFAM" id="SSF57501">
    <property type="entry name" value="Cystine-knot cytokines"/>
    <property type="match status" value="1"/>
</dbReference>
<comment type="subcellular location">
    <subcellularLocation>
        <location evidence="1">Secreted</location>
    </subcellularLocation>
</comment>
<dbReference type="Proteomes" id="UP000694863">
    <property type="component" value="Unplaced"/>
</dbReference>
<sequence>MVLLSILKTILLWKLIIFMEHRVQMARVGQPLLAEGPALPLIQELLEEAPSRQQRKPRFLGHSLQYMLELYQRSADPWGHPRKNRTIGATMVKLVRTLASVARPLGGSWHVQTLDFPLRPNRVTYKLIKATVVYRHQLHLSHFHFSCVVEPWIQKRLTTHFPSSGRGSSDPSLLNKAWTEMDITKHVQQRLWNHKGHKILRLLYMCQLQKGSEIIEPQWQGTSSMDTAFLLLYLNDTSKSVQKAMLPQSLEEFMERESPLLLRKSRQADNLASWVPGSSWSYDEPEQNQCSLHTFQVSFHQLGWDHWIIAPHLYTPNYCKGVCPRVLRYGLNSPNHAIIQNLVNELVNQSVPQPSCVPYKYVPMSILLIEPNGSILYKEYADMIAQSCTCR</sequence>
<accession>A0ABM0J280</accession>
<dbReference type="InterPro" id="IPR029034">
    <property type="entry name" value="Cystine-knot_cytokine"/>
</dbReference>
<dbReference type="InterPro" id="IPR017948">
    <property type="entry name" value="TGFb_CS"/>
</dbReference>
<dbReference type="InterPro" id="IPR015615">
    <property type="entry name" value="TGF-beta-rel"/>
</dbReference>
<reference evidence="11" key="1">
    <citation type="submission" date="2025-08" db="UniProtKB">
        <authorList>
            <consortium name="RefSeq"/>
        </authorList>
    </citation>
    <scope>IDENTIFICATION</scope>
</reference>